<sequence length="288" mass="32548">MDKITRFRAYQLGVKGASFSLAVDDDFTLIEARLNDCNRANVLKEMRIAGAKSISLLHITSWDVDHCNPNELCDILCYLKPQRIQYPGYQPDSDGGRDSLKMINDYLYQKQILAGVISPEYVNSLDAGESAKYSTIVYNPTKEYEKHNDMSIAALFRKGRFTVLSLGDCESPEIASTIMDCGIASHETDVMLMAHHGADNGFTTEEFIRRISPKIAICASDYDNQYDHPRQEVREMLYNNGVRFFTTKTGDVLVVCDTDNNVHVTNYIGNGTKVSSTYEFRPKFIIEK</sequence>
<organism evidence="1 2">
    <name type="scientific">Segatella copri</name>
    <dbReference type="NCBI Taxonomy" id="165179"/>
    <lineage>
        <taxon>Bacteria</taxon>
        <taxon>Pseudomonadati</taxon>
        <taxon>Bacteroidota</taxon>
        <taxon>Bacteroidia</taxon>
        <taxon>Bacteroidales</taxon>
        <taxon>Prevotellaceae</taxon>
        <taxon>Segatella</taxon>
    </lineage>
</organism>
<dbReference type="RefSeq" id="WP_153084945.1">
    <property type="nucleotide sequence ID" value="NZ_VZAM01000049.1"/>
</dbReference>
<dbReference type="PANTHER" id="PTHR30619:SF1">
    <property type="entry name" value="RECOMBINATION PROTEIN 2"/>
    <property type="match status" value="1"/>
</dbReference>
<dbReference type="EMBL" id="VZCR01000027">
    <property type="protein sequence ID" value="MQN31165.1"/>
    <property type="molecule type" value="Genomic_DNA"/>
</dbReference>
<dbReference type="Gene3D" id="3.60.15.10">
    <property type="entry name" value="Ribonuclease Z/Hydroxyacylglutathione hydrolase-like"/>
    <property type="match status" value="1"/>
</dbReference>
<accession>A0AAW9T7H6</accession>
<dbReference type="SUPFAM" id="SSF56281">
    <property type="entry name" value="Metallo-hydrolase/oxidoreductase"/>
    <property type="match status" value="1"/>
</dbReference>
<evidence type="ECO:0000313" key="2">
    <source>
        <dbReference type="Proteomes" id="UP000420707"/>
    </source>
</evidence>
<dbReference type="PANTHER" id="PTHR30619">
    <property type="entry name" value="DNA INTERNALIZATION/COMPETENCE PROTEIN COMEC/REC2"/>
    <property type="match status" value="1"/>
</dbReference>
<evidence type="ECO:0000313" key="1">
    <source>
        <dbReference type="EMBL" id="MQN31165.1"/>
    </source>
</evidence>
<protein>
    <recommendedName>
        <fullName evidence="3">Competence protein ComEC</fullName>
    </recommendedName>
</protein>
<evidence type="ECO:0008006" key="3">
    <source>
        <dbReference type="Google" id="ProtNLM"/>
    </source>
</evidence>
<dbReference type="InterPro" id="IPR036866">
    <property type="entry name" value="RibonucZ/Hydroxyglut_hydro"/>
</dbReference>
<proteinExistence type="predicted"/>
<name>A0AAW9T7H6_9BACT</name>
<reference evidence="2" key="1">
    <citation type="submission" date="2019-09" db="EMBL/GenBank/DDBJ databases">
        <title>Distinct polysaccharide growth profiles of human intestinal Prevotella copri isolates.</title>
        <authorList>
            <person name="Fehlner-Peach H."/>
            <person name="Magnabosco C."/>
            <person name="Raghavan V."/>
            <person name="Scher J.U."/>
            <person name="Tett A."/>
            <person name="Cox L.M."/>
            <person name="Gottsegen C."/>
            <person name="Watters A."/>
            <person name="Wiltshire- Gordon J.D."/>
            <person name="Segata N."/>
            <person name="Bonneau R."/>
            <person name="Littman D.R."/>
        </authorList>
    </citation>
    <scope>NUCLEOTIDE SEQUENCE [LARGE SCALE GENOMIC DNA]</scope>
    <source>
        <strain evidence="2">iAP146</strain>
    </source>
</reference>
<gene>
    <name evidence="1" type="ORF">F7D90_04200</name>
</gene>
<dbReference type="AlphaFoldDB" id="A0AAW9T7H6"/>
<dbReference type="InterPro" id="IPR052159">
    <property type="entry name" value="Competence_DNA_uptake"/>
</dbReference>
<comment type="caution">
    <text evidence="1">The sequence shown here is derived from an EMBL/GenBank/DDBJ whole genome shotgun (WGS) entry which is preliminary data.</text>
</comment>
<dbReference type="Proteomes" id="UP000420707">
    <property type="component" value="Unassembled WGS sequence"/>
</dbReference>